<protein>
    <submittedName>
        <fullName evidence="1">Uncharacterized protein</fullName>
    </submittedName>
</protein>
<organism evidence="1 2">
    <name type="scientific">Trichinella nelsoni</name>
    <dbReference type="NCBI Taxonomy" id="6336"/>
    <lineage>
        <taxon>Eukaryota</taxon>
        <taxon>Metazoa</taxon>
        <taxon>Ecdysozoa</taxon>
        <taxon>Nematoda</taxon>
        <taxon>Enoplea</taxon>
        <taxon>Dorylaimia</taxon>
        <taxon>Trichinellida</taxon>
        <taxon>Trichinellidae</taxon>
        <taxon>Trichinella</taxon>
    </lineage>
</organism>
<dbReference type="OrthoDB" id="5918721at2759"/>
<dbReference type="Proteomes" id="UP000054630">
    <property type="component" value="Unassembled WGS sequence"/>
</dbReference>
<keyword evidence="2" id="KW-1185">Reference proteome</keyword>
<accession>A0A0V0SGZ9</accession>
<evidence type="ECO:0000313" key="1">
    <source>
        <dbReference type="EMBL" id="KRX26039.1"/>
    </source>
</evidence>
<name>A0A0V0SGZ9_9BILA</name>
<gene>
    <name evidence="1" type="ORF">T07_14808</name>
</gene>
<proteinExistence type="predicted"/>
<comment type="caution">
    <text evidence="1">The sequence shown here is derived from an EMBL/GenBank/DDBJ whole genome shotgun (WGS) entry which is preliminary data.</text>
</comment>
<sequence length="99" mass="11473">MHDNPVHIWGWEVLRNLFSIPAHQYQKTLLSVRKQSGQKISDLSCICHNSGGQLLKKRQSEMWLTARLFRPGKAAQYKRLRNHPGCLIALRRFKPPDAV</sequence>
<dbReference type="EMBL" id="JYDL01000009">
    <property type="protein sequence ID" value="KRX26039.1"/>
    <property type="molecule type" value="Genomic_DNA"/>
</dbReference>
<dbReference type="AlphaFoldDB" id="A0A0V0SGZ9"/>
<evidence type="ECO:0000313" key="2">
    <source>
        <dbReference type="Proteomes" id="UP000054630"/>
    </source>
</evidence>
<reference evidence="1 2" key="1">
    <citation type="submission" date="2015-01" db="EMBL/GenBank/DDBJ databases">
        <title>Evolution of Trichinella species and genotypes.</title>
        <authorList>
            <person name="Korhonen P.K."/>
            <person name="Edoardo P."/>
            <person name="Giuseppe L.R."/>
            <person name="Gasser R.B."/>
        </authorList>
    </citation>
    <scope>NUCLEOTIDE SEQUENCE [LARGE SCALE GENOMIC DNA]</scope>
    <source>
        <strain evidence="1">ISS37</strain>
    </source>
</reference>